<dbReference type="Pfam" id="PF04773">
    <property type="entry name" value="FecR"/>
    <property type="match status" value="1"/>
</dbReference>
<dbReference type="GO" id="GO:0016989">
    <property type="term" value="F:sigma factor antagonist activity"/>
    <property type="evidence" value="ECO:0007669"/>
    <property type="project" value="TreeGrafter"/>
</dbReference>
<organism evidence="3 4">
    <name type="scientific">Sphingobacterium alimentarium</name>
    <dbReference type="NCBI Taxonomy" id="797292"/>
    <lineage>
        <taxon>Bacteria</taxon>
        <taxon>Pseudomonadati</taxon>
        <taxon>Bacteroidota</taxon>
        <taxon>Sphingobacteriia</taxon>
        <taxon>Sphingobacteriales</taxon>
        <taxon>Sphingobacteriaceae</taxon>
        <taxon>Sphingobacterium</taxon>
    </lineage>
</organism>
<keyword evidence="1" id="KW-0472">Membrane</keyword>
<sequence>MDYQRLNLLYQKYCTNSLNPEEFEEFIQLIDEVDEEYLLSISADNMGNNSDRDFAHDEVFNRIINQIDELEKPKKDFYNRKTRTLYYKAAASIAILSVFSYFLYTYLDKYKDAHETEEVYKLVTNNNSLTLKNDNSNIEFADGKTLDLDFLPNDSIYYKGISIVRTGENELIINKKAGIADFDIHTFHMFAAKKGSTLKLRLPDSSIVQLNSGSSIKISSNYGISNRNVMLKGEGYFEVAHNKQTPFIVEVKDAKINVLGTNFNLSGYDQDNHVKATLISGSIVSGLSSTYLNNVF</sequence>
<gene>
    <name evidence="3" type="ORF">EDC17_10971</name>
</gene>
<keyword evidence="1" id="KW-1133">Transmembrane helix</keyword>
<accession>A0A4R3VL92</accession>
<evidence type="ECO:0000256" key="1">
    <source>
        <dbReference type="SAM" id="Phobius"/>
    </source>
</evidence>
<dbReference type="InterPro" id="IPR006860">
    <property type="entry name" value="FecR"/>
</dbReference>
<keyword evidence="4" id="KW-1185">Reference proteome</keyword>
<dbReference type="InterPro" id="IPR012373">
    <property type="entry name" value="Ferrdict_sens_TM"/>
</dbReference>
<comment type="caution">
    <text evidence="3">The sequence shown here is derived from an EMBL/GenBank/DDBJ whole genome shotgun (WGS) entry which is preliminary data.</text>
</comment>
<name>A0A4R3VL92_9SPHI</name>
<dbReference type="AlphaFoldDB" id="A0A4R3VL92"/>
<dbReference type="PANTHER" id="PTHR30273:SF2">
    <property type="entry name" value="PROTEIN FECR"/>
    <property type="match status" value="1"/>
</dbReference>
<dbReference type="OrthoDB" id="695864at2"/>
<dbReference type="RefSeq" id="WP_132779361.1">
    <property type="nucleotide sequence ID" value="NZ_SMBZ01000097.1"/>
</dbReference>
<dbReference type="PANTHER" id="PTHR30273">
    <property type="entry name" value="PERIPLASMIC SIGNAL SENSOR AND SIGMA FACTOR ACTIVATOR FECR-RELATED"/>
    <property type="match status" value="1"/>
</dbReference>
<evidence type="ECO:0000259" key="2">
    <source>
        <dbReference type="Pfam" id="PF04773"/>
    </source>
</evidence>
<reference evidence="3 4" key="1">
    <citation type="submission" date="2019-03" db="EMBL/GenBank/DDBJ databases">
        <title>Genomic Encyclopedia of Type Strains, Phase IV (KMG-IV): sequencing the most valuable type-strain genomes for metagenomic binning, comparative biology and taxonomic classification.</title>
        <authorList>
            <person name="Goeker M."/>
        </authorList>
    </citation>
    <scope>NUCLEOTIDE SEQUENCE [LARGE SCALE GENOMIC DNA]</scope>
    <source>
        <strain evidence="3 4">DSM 22362</strain>
    </source>
</reference>
<dbReference type="Gene3D" id="2.60.120.1440">
    <property type="match status" value="1"/>
</dbReference>
<proteinExistence type="predicted"/>
<dbReference type="EMBL" id="SMBZ01000097">
    <property type="protein sequence ID" value="TCV04698.1"/>
    <property type="molecule type" value="Genomic_DNA"/>
</dbReference>
<evidence type="ECO:0000313" key="4">
    <source>
        <dbReference type="Proteomes" id="UP000295197"/>
    </source>
</evidence>
<protein>
    <submittedName>
        <fullName evidence="3">FecR family protein</fullName>
    </submittedName>
</protein>
<dbReference type="Proteomes" id="UP000295197">
    <property type="component" value="Unassembled WGS sequence"/>
</dbReference>
<keyword evidence="1" id="KW-0812">Transmembrane</keyword>
<evidence type="ECO:0000313" key="3">
    <source>
        <dbReference type="EMBL" id="TCV04698.1"/>
    </source>
</evidence>
<feature type="domain" description="FecR protein" evidence="2">
    <location>
        <begin position="193"/>
        <end position="283"/>
    </location>
</feature>
<feature type="transmembrane region" description="Helical" evidence="1">
    <location>
        <begin position="85"/>
        <end position="107"/>
    </location>
</feature>